<keyword evidence="4" id="KW-1185">Reference proteome</keyword>
<dbReference type="RefSeq" id="WP_164356525.1">
    <property type="nucleotide sequence ID" value="NZ_JAABNT010000046.1"/>
</dbReference>
<dbReference type="SUPFAM" id="SSF48452">
    <property type="entry name" value="TPR-like"/>
    <property type="match status" value="1"/>
</dbReference>
<evidence type="ECO:0000256" key="1">
    <source>
        <dbReference type="SAM" id="Phobius"/>
    </source>
</evidence>
<keyword evidence="1" id="KW-0472">Membrane</keyword>
<dbReference type="Gene3D" id="3.40.50.10070">
    <property type="entry name" value="TolB, N-terminal domain"/>
    <property type="match status" value="1"/>
</dbReference>
<dbReference type="PROSITE" id="PS50125">
    <property type="entry name" value="GUANYLATE_CYCLASE_2"/>
    <property type="match status" value="1"/>
</dbReference>
<dbReference type="Pfam" id="PF00211">
    <property type="entry name" value="Guanylate_cyc"/>
    <property type="match status" value="1"/>
</dbReference>
<dbReference type="GO" id="GO:0004016">
    <property type="term" value="F:adenylate cyclase activity"/>
    <property type="evidence" value="ECO:0007669"/>
    <property type="project" value="UniProtKB-ARBA"/>
</dbReference>
<keyword evidence="1" id="KW-1133">Transmembrane helix</keyword>
<dbReference type="InterPro" id="IPR029787">
    <property type="entry name" value="Nucleotide_cyclase"/>
</dbReference>
<gene>
    <name evidence="3" type="ORF">GV827_22650</name>
</gene>
<dbReference type="Gene3D" id="3.30.70.1230">
    <property type="entry name" value="Nucleotide cyclase"/>
    <property type="match status" value="1"/>
</dbReference>
<sequence>MERRLSAILVADMVGYSRLMEQDEADTLQRQKAHHSTLIDPALDVHHGRLVKTTGDGFLAEFPSVVEAVACAVAIQRELPEREANQSQDRRMTYRMGIHLGDVIHENGDIHGDGVNIAARLEALADPGGICLSGDAYNQLRGVADVGFEDLADVQVKNISRPIRAWRVLLDPDQAGKRIKAPKSRRGMVPLLTQSALCVLALGFGAYLWSLAPAGFEPVDPTDMALELPSNPSIVVLPFTISGGDGQSSWIADAISESIISTLSMSPDMLVISRSTSFSYKGQNLDAPQIAQELGVRYTLSGSVVQVGDNLRVTAELVDAIEGSLIWSIRKDSALDDLFQLQDEISQQVFQEMAVSLTLGEDGRNWIELAGGFENYVAVINAREEFQKFSPEGHAKARRIYEKLLRENPDQPFANYLMGWIHWQRITIGLTADAGADMAEAQRYVDKALDKQEFGEAYTLAAVLALGRLNHDEATQFADRALALSPGSAEANALGGWVKAASGQPQEGLRHMELGMRLEPDYPEWLPGPVNYARLELGYYIDAERLAREVLASNTNDVRAKPFAASMLVALAVFQEDIVEAKRRAQDFLNLVPNASAANARQLRWLYKDQEFVDRYANALIQAGIPEQ</sequence>
<dbReference type="InterPro" id="IPR001054">
    <property type="entry name" value="A/G_cyclase"/>
</dbReference>
<keyword evidence="1" id="KW-0812">Transmembrane</keyword>
<dbReference type="PANTHER" id="PTHR43081:SF19">
    <property type="entry name" value="PH-SENSITIVE ADENYLATE CYCLASE RV1264"/>
    <property type="match status" value="1"/>
</dbReference>
<dbReference type="Gene3D" id="1.25.40.10">
    <property type="entry name" value="Tetratricopeptide repeat domain"/>
    <property type="match status" value="1"/>
</dbReference>
<name>A0A6P0CGA5_9RHOB</name>
<evidence type="ECO:0000313" key="4">
    <source>
        <dbReference type="Proteomes" id="UP000468591"/>
    </source>
</evidence>
<feature type="transmembrane region" description="Helical" evidence="1">
    <location>
        <begin position="187"/>
        <end position="209"/>
    </location>
</feature>
<dbReference type="SUPFAM" id="SSF55073">
    <property type="entry name" value="Nucleotide cyclase"/>
    <property type="match status" value="1"/>
</dbReference>
<dbReference type="EMBL" id="JAABNT010000046">
    <property type="protein sequence ID" value="NEK25169.1"/>
    <property type="molecule type" value="Genomic_DNA"/>
</dbReference>
<dbReference type="GO" id="GO:0035556">
    <property type="term" value="P:intracellular signal transduction"/>
    <property type="evidence" value="ECO:0007669"/>
    <property type="project" value="InterPro"/>
</dbReference>
<accession>A0A6P0CGA5</accession>
<proteinExistence type="predicted"/>
<evidence type="ECO:0000313" key="3">
    <source>
        <dbReference type="EMBL" id="NEK25169.1"/>
    </source>
</evidence>
<dbReference type="CDD" id="cd07302">
    <property type="entry name" value="CHD"/>
    <property type="match status" value="1"/>
</dbReference>
<feature type="domain" description="Guanylate cyclase" evidence="2">
    <location>
        <begin position="7"/>
        <end position="122"/>
    </location>
</feature>
<dbReference type="AlphaFoldDB" id="A0A6P0CGA5"/>
<comment type="caution">
    <text evidence="3">The sequence shown here is derived from an EMBL/GenBank/DDBJ whole genome shotgun (WGS) entry which is preliminary data.</text>
</comment>
<organism evidence="3 4">
    <name type="scientific">Sulfitobacter sediminilitoris</name>
    <dbReference type="NCBI Taxonomy" id="2698830"/>
    <lineage>
        <taxon>Bacteria</taxon>
        <taxon>Pseudomonadati</taxon>
        <taxon>Pseudomonadota</taxon>
        <taxon>Alphaproteobacteria</taxon>
        <taxon>Rhodobacterales</taxon>
        <taxon>Roseobacteraceae</taxon>
        <taxon>Sulfitobacter</taxon>
    </lineage>
</organism>
<dbReference type="GO" id="GO:0006171">
    <property type="term" value="P:cAMP biosynthetic process"/>
    <property type="evidence" value="ECO:0007669"/>
    <property type="project" value="TreeGrafter"/>
</dbReference>
<dbReference type="Proteomes" id="UP000468591">
    <property type="component" value="Unassembled WGS sequence"/>
</dbReference>
<dbReference type="InterPro" id="IPR050697">
    <property type="entry name" value="Adenylyl/Guanylyl_Cyclase_3/4"/>
</dbReference>
<reference evidence="3 4" key="1">
    <citation type="submission" date="2020-01" db="EMBL/GenBank/DDBJ databases">
        <title>Sulfitobacter sediminilitoris sp. nov., isolated from a tidal flat.</title>
        <authorList>
            <person name="Park S."/>
            <person name="Yoon J.-H."/>
        </authorList>
    </citation>
    <scope>NUCLEOTIDE SEQUENCE [LARGE SCALE GENOMIC DNA]</scope>
    <source>
        <strain evidence="3 4">JBTF-M27</strain>
    </source>
</reference>
<protein>
    <recommendedName>
        <fullName evidence="2">Guanylate cyclase domain-containing protein</fullName>
    </recommendedName>
</protein>
<dbReference type="InterPro" id="IPR011990">
    <property type="entry name" value="TPR-like_helical_dom_sf"/>
</dbReference>
<evidence type="ECO:0000259" key="2">
    <source>
        <dbReference type="PROSITE" id="PS50125"/>
    </source>
</evidence>
<dbReference type="PANTHER" id="PTHR43081">
    <property type="entry name" value="ADENYLATE CYCLASE, TERMINAL-DIFFERENTIATION SPECIFIC-RELATED"/>
    <property type="match status" value="1"/>
</dbReference>